<name>A0ABQ4E829_9ACTN</name>
<accession>A0ABQ4E829</accession>
<evidence type="ECO:0008006" key="3">
    <source>
        <dbReference type="Google" id="ProtNLM"/>
    </source>
</evidence>
<comment type="caution">
    <text evidence="1">The sequence shown here is derived from an EMBL/GenBank/DDBJ whole genome shotgun (WGS) entry which is preliminary data.</text>
</comment>
<dbReference type="RefSeq" id="WP_203869254.1">
    <property type="nucleotide sequence ID" value="NZ_BONW01000030.1"/>
</dbReference>
<dbReference type="EMBL" id="BONW01000030">
    <property type="protein sequence ID" value="GIG90846.1"/>
    <property type="molecule type" value="Genomic_DNA"/>
</dbReference>
<evidence type="ECO:0000313" key="2">
    <source>
        <dbReference type="Proteomes" id="UP000646749"/>
    </source>
</evidence>
<dbReference type="SUPFAM" id="SSF140453">
    <property type="entry name" value="EsxAB dimer-like"/>
    <property type="match status" value="1"/>
</dbReference>
<organism evidence="1 2">
    <name type="scientific">Plantactinospora endophytica</name>
    <dbReference type="NCBI Taxonomy" id="673535"/>
    <lineage>
        <taxon>Bacteria</taxon>
        <taxon>Bacillati</taxon>
        <taxon>Actinomycetota</taxon>
        <taxon>Actinomycetes</taxon>
        <taxon>Micromonosporales</taxon>
        <taxon>Micromonosporaceae</taxon>
        <taxon>Plantactinospora</taxon>
    </lineage>
</organism>
<evidence type="ECO:0000313" key="1">
    <source>
        <dbReference type="EMBL" id="GIG90846.1"/>
    </source>
</evidence>
<keyword evidence="2" id="KW-1185">Reference proteome</keyword>
<sequence>MADPLDELIDPKVEDPIPDSLENYLGVSQYISPSYWLGEAMNLVIGTNPFQWAAEQFTGDWQAVQTAGKAVQTLANFNDACAGALNSAVATVGYGWEGNARDAADEYFSGVGQVLRGQISVLVQLGWQLDVTAFSVYETAGALKGLLEGLVDLLIAIGIEMAATAASAPTVIGPIIGGATIAFTASQAVAKWQQILSLHSNIWNLVQAFSGVVAGLLGQVDDNRLPLLPAREYDHPAVRPPAEPPVSHHRD</sequence>
<protein>
    <recommendedName>
        <fullName evidence="3">WXG100 family type VII secretion target</fullName>
    </recommendedName>
</protein>
<dbReference type="InterPro" id="IPR036689">
    <property type="entry name" value="ESAT-6-like_sf"/>
</dbReference>
<reference evidence="1 2" key="1">
    <citation type="submission" date="2021-01" db="EMBL/GenBank/DDBJ databases">
        <title>Whole genome shotgun sequence of Plantactinospora endophytica NBRC 110450.</title>
        <authorList>
            <person name="Komaki H."/>
            <person name="Tamura T."/>
        </authorList>
    </citation>
    <scope>NUCLEOTIDE SEQUENCE [LARGE SCALE GENOMIC DNA]</scope>
    <source>
        <strain evidence="1 2">NBRC 110450</strain>
    </source>
</reference>
<proteinExistence type="predicted"/>
<gene>
    <name evidence="1" type="ORF">Pen02_57820</name>
</gene>
<dbReference type="Proteomes" id="UP000646749">
    <property type="component" value="Unassembled WGS sequence"/>
</dbReference>